<comment type="similarity">
    <text evidence="2">Belongs to the class-II aminoacyl-tRNA synthetase family.</text>
</comment>
<evidence type="ECO:0000256" key="8">
    <source>
        <dbReference type="ARBA" id="ARBA00022917"/>
    </source>
</evidence>
<evidence type="ECO:0000259" key="13">
    <source>
        <dbReference type="PROSITE" id="PS50862"/>
    </source>
</evidence>
<dbReference type="Gene3D" id="3.40.50.800">
    <property type="entry name" value="Anticodon-binding domain"/>
    <property type="match status" value="1"/>
</dbReference>
<evidence type="ECO:0000256" key="9">
    <source>
        <dbReference type="ARBA" id="ARBA00023146"/>
    </source>
</evidence>
<dbReference type="InterPro" id="IPR002314">
    <property type="entry name" value="aa-tRNA-synt_IIb"/>
</dbReference>
<accession>A0A1I8BV30</accession>
<evidence type="ECO:0000256" key="11">
    <source>
        <dbReference type="ARBA" id="ARBA00049515"/>
    </source>
</evidence>
<evidence type="ECO:0000256" key="7">
    <source>
        <dbReference type="ARBA" id="ARBA00022840"/>
    </source>
</evidence>
<dbReference type="SUPFAM" id="SSF55681">
    <property type="entry name" value="Class II aaRS and biotin synthetases"/>
    <property type="match status" value="1"/>
</dbReference>
<keyword evidence="6" id="KW-0547">Nucleotide-binding</keyword>
<dbReference type="PROSITE" id="PS50862">
    <property type="entry name" value="AA_TRNA_LIGASE_II"/>
    <property type="match status" value="1"/>
</dbReference>
<dbReference type="GO" id="GO:0004829">
    <property type="term" value="F:threonine-tRNA ligase activity"/>
    <property type="evidence" value="ECO:0007669"/>
    <property type="project" value="UniProtKB-EC"/>
</dbReference>
<evidence type="ECO:0000313" key="14">
    <source>
        <dbReference type="Proteomes" id="UP000095281"/>
    </source>
</evidence>
<dbReference type="WBParaSite" id="MhA1_Contig684.frz3.gene23">
    <property type="protein sequence ID" value="MhA1_Contig684.frz3.gene23"/>
    <property type="gene ID" value="MhA1_Contig684.frz3.gene23"/>
</dbReference>
<dbReference type="PANTHER" id="PTHR11451:SF46">
    <property type="entry name" value="THREONINE--TRNA LIGASE"/>
    <property type="match status" value="1"/>
</dbReference>
<dbReference type="AlphaFoldDB" id="A0A1I8BV30"/>
<dbReference type="GO" id="GO:0005739">
    <property type="term" value="C:mitochondrion"/>
    <property type="evidence" value="ECO:0007669"/>
    <property type="project" value="TreeGrafter"/>
</dbReference>
<dbReference type="InterPro" id="IPR002320">
    <property type="entry name" value="Thr-tRNA-ligase_IIa"/>
</dbReference>
<dbReference type="Pfam" id="PF00587">
    <property type="entry name" value="tRNA-synt_2b"/>
    <property type="match status" value="1"/>
</dbReference>
<evidence type="ECO:0000256" key="1">
    <source>
        <dbReference type="ARBA" id="ARBA00004496"/>
    </source>
</evidence>
<evidence type="ECO:0000256" key="6">
    <source>
        <dbReference type="ARBA" id="ARBA00022741"/>
    </source>
</evidence>
<dbReference type="InterPro" id="IPR004154">
    <property type="entry name" value="Anticodon-bd"/>
</dbReference>
<proteinExistence type="inferred from homology"/>
<dbReference type="Gene3D" id="3.30.930.10">
    <property type="entry name" value="Bira Bifunctional Protein, Domain 2"/>
    <property type="match status" value="1"/>
</dbReference>
<dbReference type="InterPro" id="IPR006195">
    <property type="entry name" value="aa-tRNA-synth_II"/>
</dbReference>
<evidence type="ECO:0000256" key="5">
    <source>
        <dbReference type="ARBA" id="ARBA00022598"/>
    </source>
</evidence>
<evidence type="ECO:0000313" key="15">
    <source>
        <dbReference type="WBParaSite" id="MhA1_Contig684.frz3.gene23"/>
    </source>
</evidence>
<dbReference type="PRINTS" id="PR01047">
    <property type="entry name" value="TRNASYNTHTHR"/>
</dbReference>
<sequence>MSGALGGLTRLRRFQQDDAHIFCRSDQLADEITACLDFLNFVYVDVFGFSFKLFLSTRPEDGYLGDLASWDLAEKELSGALESSGHEWELNAGDGAFYGPKIDIQIRDALGRYWQCATIQLDFQQPQRFDLHYFDENKERHRPVMIHRAILGSVERMIAILAENFAGKWPFWLSPRQAKIIVVHQNVIDYAIQVKEKIFNSGFEVEFDEDNPDTLNKRIRSAQLEQFNFILVVGKKEKENGTVNVRTRDNQVRGEMKVEDLIKKFGRFRDTFAKDTESAEAFKSLYEARLGFSTISSRCASAHSFNSLPPSSSAAFTTDFSEHSNAAPALDTKQIEFFLYKREDSRTTITTTLSDEVDNLNESQLKQTNVANIHQQRSFDQTFSPHSSKTSGGGNNNILRNSQKIFKSADTRSSIFSVSSSVDSTKEEKIISNFEHTPTTISNRIVVIPRPYNHLTRPPPFHQETSNVLVNKETNEEKEIVEINGRSSSAEHQRLTPTSPQNPPLDRRPSIDLKPSNSNRDNPIDSQTTPNLHLSSWHSVSDFQNINKIINKNTNKNLLKTITSTNSINSNKNNNNEICPTTNRPQSQLGIRRSNYLGAIVWQMPPQRPPEWSESPLFYDSQDEWLEQCNSLLHPLSDWRAHGEVKDVVIGYHYGTEIKEQQRLLKCKWNSCPAYLKTTTRISSVVKSALLSLNMCIQLAGRHRNFLPISKANQSLDLLGRNSVPGSDVFFLLCSGCASFLALMRCCSLCSVMSLLARGR</sequence>
<keyword evidence="4" id="KW-0963">Cytoplasm</keyword>
<feature type="region of interest" description="Disordered" evidence="12">
    <location>
        <begin position="484"/>
        <end position="533"/>
    </location>
</feature>
<dbReference type="InterPro" id="IPR047246">
    <property type="entry name" value="ThrRS_anticodon"/>
</dbReference>
<dbReference type="CDD" id="cd00860">
    <property type="entry name" value="ThrRS_anticodon"/>
    <property type="match status" value="1"/>
</dbReference>
<dbReference type="Proteomes" id="UP000095281">
    <property type="component" value="Unplaced"/>
</dbReference>
<reference evidence="15" key="1">
    <citation type="submission" date="2016-11" db="UniProtKB">
        <authorList>
            <consortium name="WormBaseParasite"/>
        </authorList>
    </citation>
    <scope>IDENTIFICATION</scope>
</reference>
<dbReference type="PANTHER" id="PTHR11451">
    <property type="entry name" value="THREONINE-TRNA LIGASE"/>
    <property type="match status" value="1"/>
</dbReference>
<name>A0A1I8BV30_MELHA</name>
<comment type="catalytic activity">
    <reaction evidence="11">
        <text>tRNA(Thr) + L-threonine + ATP = L-threonyl-tRNA(Thr) + AMP + diphosphate + H(+)</text>
        <dbReference type="Rhea" id="RHEA:24624"/>
        <dbReference type="Rhea" id="RHEA-COMP:9670"/>
        <dbReference type="Rhea" id="RHEA-COMP:9704"/>
        <dbReference type="ChEBI" id="CHEBI:15378"/>
        <dbReference type="ChEBI" id="CHEBI:30616"/>
        <dbReference type="ChEBI" id="CHEBI:33019"/>
        <dbReference type="ChEBI" id="CHEBI:57926"/>
        <dbReference type="ChEBI" id="CHEBI:78442"/>
        <dbReference type="ChEBI" id="CHEBI:78534"/>
        <dbReference type="ChEBI" id="CHEBI:456215"/>
        <dbReference type="EC" id="6.1.1.3"/>
    </reaction>
</comment>
<dbReference type="Pfam" id="PF03129">
    <property type="entry name" value="HGTP_anticodon"/>
    <property type="match status" value="1"/>
</dbReference>
<dbReference type="GO" id="GO:0006435">
    <property type="term" value="P:threonyl-tRNA aminoacylation"/>
    <property type="evidence" value="ECO:0007669"/>
    <property type="project" value="InterPro"/>
</dbReference>
<keyword evidence="9" id="KW-0030">Aminoacyl-tRNA synthetase</keyword>
<comment type="subcellular location">
    <subcellularLocation>
        <location evidence="1">Cytoplasm</location>
    </subcellularLocation>
</comment>
<dbReference type="GO" id="GO:0005524">
    <property type="term" value="F:ATP binding"/>
    <property type="evidence" value="ECO:0007669"/>
    <property type="project" value="UniProtKB-KW"/>
</dbReference>
<organism evidence="14 15">
    <name type="scientific">Meloidogyne hapla</name>
    <name type="common">Root-knot nematode worm</name>
    <dbReference type="NCBI Taxonomy" id="6305"/>
    <lineage>
        <taxon>Eukaryota</taxon>
        <taxon>Metazoa</taxon>
        <taxon>Ecdysozoa</taxon>
        <taxon>Nematoda</taxon>
        <taxon>Chromadorea</taxon>
        <taxon>Rhabditida</taxon>
        <taxon>Tylenchina</taxon>
        <taxon>Tylenchomorpha</taxon>
        <taxon>Tylenchoidea</taxon>
        <taxon>Meloidogynidae</taxon>
        <taxon>Meloidogyninae</taxon>
        <taxon>Meloidogyne</taxon>
    </lineage>
</organism>
<keyword evidence="8" id="KW-0648">Protein biosynthesis</keyword>
<dbReference type="SUPFAM" id="SSF52954">
    <property type="entry name" value="Class II aaRS ABD-related"/>
    <property type="match status" value="1"/>
</dbReference>
<evidence type="ECO:0000256" key="10">
    <source>
        <dbReference type="ARBA" id="ARBA00031900"/>
    </source>
</evidence>
<feature type="domain" description="Aminoacyl-transfer RNA synthetases class-II family profile" evidence="13">
    <location>
        <begin position="10"/>
        <end position="170"/>
    </location>
</feature>
<feature type="compositionally biased region" description="Polar residues" evidence="12">
    <location>
        <begin position="515"/>
        <end position="533"/>
    </location>
</feature>
<dbReference type="FunFam" id="3.40.50.800:FF:000019">
    <property type="entry name" value="Threonine--tRNA ligase mitochondrial 1"/>
    <property type="match status" value="1"/>
</dbReference>
<dbReference type="InterPro" id="IPR045864">
    <property type="entry name" value="aa-tRNA-synth_II/BPL/LPL"/>
</dbReference>
<evidence type="ECO:0000256" key="12">
    <source>
        <dbReference type="SAM" id="MobiDB-lite"/>
    </source>
</evidence>
<evidence type="ECO:0000256" key="3">
    <source>
        <dbReference type="ARBA" id="ARBA00013163"/>
    </source>
</evidence>
<keyword evidence="5" id="KW-0436">Ligase</keyword>
<dbReference type="InterPro" id="IPR036621">
    <property type="entry name" value="Anticodon-bd_dom_sf"/>
</dbReference>
<evidence type="ECO:0000256" key="2">
    <source>
        <dbReference type="ARBA" id="ARBA00008226"/>
    </source>
</evidence>
<evidence type="ECO:0000256" key="4">
    <source>
        <dbReference type="ARBA" id="ARBA00022490"/>
    </source>
</evidence>
<keyword evidence="14" id="KW-1185">Reference proteome</keyword>
<protein>
    <recommendedName>
        <fullName evidence="3">threonine--tRNA ligase</fullName>
        <ecNumber evidence="3">6.1.1.3</ecNumber>
    </recommendedName>
    <alternativeName>
        <fullName evidence="10">Threonyl-tRNA synthetase</fullName>
    </alternativeName>
</protein>
<dbReference type="EC" id="6.1.1.3" evidence="3"/>
<keyword evidence="7" id="KW-0067">ATP-binding</keyword>